<dbReference type="Pfam" id="PF01944">
    <property type="entry name" value="SpoIIM"/>
    <property type="match status" value="1"/>
</dbReference>
<proteinExistence type="predicted"/>
<comment type="caution">
    <text evidence="2">The sequence shown here is derived from an EMBL/GenBank/DDBJ whole genome shotgun (WGS) entry which is preliminary data.</text>
</comment>
<gene>
    <name evidence="2" type="ORF">J2S11_002011</name>
</gene>
<sequence>MSESKNFMLLAALLMLFGAWMGYANHEMFMELIAQVFDQLEELLEQTEENDSPAFMAGLIFGNNVRAALMMLGLGAIIFIIPAISLFVNGLAVGFILKVSAIGGISPLALFTYGILPHGILELPAIIMAGGIGIFLGWRLVRWIFRMIALAINPDGRSGEHFREETQPVLKTRLKGLAIFTVGLVIVLFFAAVIEGYVTPGLLEQQMEQISLSWQKN</sequence>
<feature type="transmembrane region" description="Helical" evidence="1">
    <location>
        <begin position="121"/>
        <end position="141"/>
    </location>
</feature>
<protein>
    <submittedName>
        <fullName evidence="2">Stage II sporulation protein M</fullName>
    </submittedName>
</protein>
<dbReference type="Proteomes" id="UP001235840">
    <property type="component" value="Unassembled WGS sequence"/>
</dbReference>
<reference evidence="2 3" key="1">
    <citation type="submission" date="2023-07" db="EMBL/GenBank/DDBJ databases">
        <title>Genomic Encyclopedia of Type Strains, Phase IV (KMG-IV): sequencing the most valuable type-strain genomes for metagenomic binning, comparative biology and taxonomic classification.</title>
        <authorList>
            <person name="Goeker M."/>
        </authorList>
    </citation>
    <scope>NUCLEOTIDE SEQUENCE [LARGE SCALE GENOMIC DNA]</scope>
    <source>
        <strain evidence="2 3">DSM 12751</strain>
    </source>
</reference>
<evidence type="ECO:0000313" key="2">
    <source>
        <dbReference type="EMBL" id="MDQ0166110.1"/>
    </source>
</evidence>
<name>A0ABT9VZS3_9BACI</name>
<feature type="transmembrane region" description="Helical" evidence="1">
    <location>
        <begin position="95"/>
        <end position="115"/>
    </location>
</feature>
<keyword evidence="1" id="KW-0812">Transmembrane</keyword>
<feature type="transmembrane region" description="Helical" evidence="1">
    <location>
        <begin position="67"/>
        <end position="88"/>
    </location>
</feature>
<dbReference type="InterPro" id="IPR002798">
    <property type="entry name" value="SpoIIM-like"/>
</dbReference>
<feature type="transmembrane region" description="Helical" evidence="1">
    <location>
        <begin position="177"/>
        <end position="198"/>
    </location>
</feature>
<keyword evidence="1" id="KW-0472">Membrane</keyword>
<accession>A0ABT9VZS3</accession>
<organism evidence="2 3">
    <name type="scientific">Caldalkalibacillus horti</name>
    <dbReference type="NCBI Taxonomy" id="77523"/>
    <lineage>
        <taxon>Bacteria</taxon>
        <taxon>Bacillati</taxon>
        <taxon>Bacillota</taxon>
        <taxon>Bacilli</taxon>
        <taxon>Bacillales</taxon>
        <taxon>Bacillaceae</taxon>
        <taxon>Caldalkalibacillus</taxon>
    </lineage>
</organism>
<dbReference type="EMBL" id="JAUSTY010000007">
    <property type="protein sequence ID" value="MDQ0166110.1"/>
    <property type="molecule type" value="Genomic_DNA"/>
</dbReference>
<dbReference type="PANTHER" id="PTHR35337">
    <property type="entry name" value="SLR1478 PROTEIN"/>
    <property type="match status" value="1"/>
</dbReference>
<evidence type="ECO:0000256" key="1">
    <source>
        <dbReference type="SAM" id="Phobius"/>
    </source>
</evidence>
<keyword evidence="1" id="KW-1133">Transmembrane helix</keyword>
<dbReference type="PANTHER" id="PTHR35337:SF1">
    <property type="entry name" value="SLR1478 PROTEIN"/>
    <property type="match status" value="1"/>
</dbReference>
<keyword evidence="3" id="KW-1185">Reference proteome</keyword>
<evidence type="ECO:0000313" key="3">
    <source>
        <dbReference type="Proteomes" id="UP001235840"/>
    </source>
</evidence>